<organism evidence="2 3">
    <name type="scientific">Oldenlandia corymbosa var. corymbosa</name>
    <dbReference type="NCBI Taxonomy" id="529605"/>
    <lineage>
        <taxon>Eukaryota</taxon>
        <taxon>Viridiplantae</taxon>
        <taxon>Streptophyta</taxon>
        <taxon>Embryophyta</taxon>
        <taxon>Tracheophyta</taxon>
        <taxon>Spermatophyta</taxon>
        <taxon>Magnoliopsida</taxon>
        <taxon>eudicotyledons</taxon>
        <taxon>Gunneridae</taxon>
        <taxon>Pentapetalae</taxon>
        <taxon>asterids</taxon>
        <taxon>lamiids</taxon>
        <taxon>Gentianales</taxon>
        <taxon>Rubiaceae</taxon>
        <taxon>Rubioideae</taxon>
        <taxon>Spermacoceae</taxon>
        <taxon>Hedyotis-Oldenlandia complex</taxon>
        <taxon>Oldenlandia</taxon>
    </lineage>
</organism>
<proteinExistence type="predicted"/>
<dbReference type="AlphaFoldDB" id="A0AAV1DMB0"/>
<keyword evidence="3" id="KW-1185">Reference proteome</keyword>
<protein>
    <submittedName>
        <fullName evidence="2">OLC1v1008096C1</fullName>
    </submittedName>
</protein>
<dbReference type="EMBL" id="OX459123">
    <property type="protein sequence ID" value="CAI9108497.1"/>
    <property type="molecule type" value="Genomic_DNA"/>
</dbReference>
<evidence type="ECO:0000256" key="1">
    <source>
        <dbReference type="SAM" id="MobiDB-lite"/>
    </source>
</evidence>
<sequence>MMSMPQSSTPIQSVGQVSTPIQTSASGGSSVPMSTPVRVLAIESYSTAVTDQSTDFEWQSNQQWFTMYILGQAFLAKGLAFWDLLGAQVEQTPPTTPEFTQQRFMALEQQLAAQATTTARLEQVLHLSSARNTPVQHVGMGLNNNGSQTTRNAIGSRSHSWAQAVGHPYGNQPLGNGNRQHLQQPRLFGQRGGRQRADLGNDFRQEPDAVANANQQHDFEVEVEQTLNAEAMFTRMVEDMGTAFDWYQSLAPEIRQKLGETAETYLIRFRRMYAKIPDKYEEPAIVKMAIVGIQDFKAKLAVAPHSIHSLNNLADIVRRCEKVIKDKREKNPGKAKQ</sequence>
<reference evidence="2" key="1">
    <citation type="submission" date="2023-03" db="EMBL/GenBank/DDBJ databases">
        <authorList>
            <person name="Julca I."/>
        </authorList>
    </citation>
    <scope>NUCLEOTIDE SEQUENCE</scope>
</reference>
<feature type="region of interest" description="Disordered" evidence="1">
    <location>
        <begin position="1"/>
        <end position="31"/>
    </location>
</feature>
<name>A0AAV1DMB0_OLDCO</name>
<dbReference type="Proteomes" id="UP001161247">
    <property type="component" value="Chromosome 6"/>
</dbReference>
<gene>
    <name evidence="2" type="ORF">OLC1_LOCUS16579</name>
</gene>
<evidence type="ECO:0000313" key="3">
    <source>
        <dbReference type="Proteomes" id="UP001161247"/>
    </source>
</evidence>
<evidence type="ECO:0000313" key="2">
    <source>
        <dbReference type="EMBL" id="CAI9108497.1"/>
    </source>
</evidence>
<accession>A0AAV1DMB0</accession>